<sequence>MTQPQLTLLSELTRTHGDALTGEGVYLPNGSVAYGTNGEKIGTIRDALVDPSSGKLRYLITDVGGWFSSKEVLIPVGHARITDDGVYFDDLTRDQARDLGEYSYGEMYSNESYESDERVLLGAGRTSTVDDTARAAYQETAYRTPDRLQLLEERLVVNKDRFQAGSVEVGKHVETREQQVNVALEREEVIIERHTVTDGQAVTGAVLGEGQTTMRVDLEAERANVGKEAYVVEEVEVGKRTVTDSQVVTETVGREVLDVTKTGEVRIDDGSMTTTETSTTNREV</sequence>
<dbReference type="EMBL" id="JBHLYR010000063">
    <property type="protein sequence ID" value="MFB9994688.1"/>
    <property type="molecule type" value="Genomic_DNA"/>
</dbReference>
<protein>
    <submittedName>
        <fullName evidence="3">PRC and DUF2382 domain-containing protein</fullName>
    </submittedName>
</protein>
<dbReference type="InterPro" id="IPR019060">
    <property type="entry name" value="DUF2382"/>
</dbReference>
<accession>A0ABV6B8F9</accession>
<dbReference type="NCBIfam" id="TIGR02271">
    <property type="entry name" value="YsnF/AvaK domain"/>
    <property type="match status" value="1"/>
</dbReference>
<dbReference type="InterPro" id="IPR052967">
    <property type="entry name" value="Stress_Response_Assoc"/>
</dbReference>
<dbReference type="Pfam" id="PF05239">
    <property type="entry name" value="PRC"/>
    <property type="match status" value="1"/>
</dbReference>
<feature type="domain" description="DUF2382" evidence="2">
    <location>
        <begin position="148"/>
        <end position="259"/>
    </location>
</feature>
<evidence type="ECO:0000259" key="2">
    <source>
        <dbReference type="Pfam" id="PF09557"/>
    </source>
</evidence>
<dbReference type="SUPFAM" id="SSF50346">
    <property type="entry name" value="PRC-barrel domain"/>
    <property type="match status" value="1"/>
</dbReference>
<dbReference type="PANTHER" id="PTHR38463:SF1">
    <property type="entry name" value="STRESS RESPONSE PROTEIN YSNF"/>
    <property type="match status" value="1"/>
</dbReference>
<proteinExistence type="predicted"/>
<dbReference type="InterPro" id="IPR014747">
    <property type="entry name" value="Bac_photo_RC_H_C"/>
</dbReference>
<evidence type="ECO:0000313" key="4">
    <source>
        <dbReference type="Proteomes" id="UP001589733"/>
    </source>
</evidence>
<gene>
    <name evidence="3" type="ORF">ACFFLM_22255</name>
</gene>
<organism evidence="3 4">
    <name type="scientific">Deinococcus oregonensis</name>
    <dbReference type="NCBI Taxonomy" id="1805970"/>
    <lineage>
        <taxon>Bacteria</taxon>
        <taxon>Thermotogati</taxon>
        <taxon>Deinococcota</taxon>
        <taxon>Deinococci</taxon>
        <taxon>Deinococcales</taxon>
        <taxon>Deinococcaceae</taxon>
        <taxon>Deinococcus</taxon>
    </lineage>
</organism>
<evidence type="ECO:0000313" key="3">
    <source>
        <dbReference type="EMBL" id="MFB9994688.1"/>
    </source>
</evidence>
<dbReference type="InterPro" id="IPR027275">
    <property type="entry name" value="PRC-brl_dom"/>
</dbReference>
<dbReference type="Proteomes" id="UP001589733">
    <property type="component" value="Unassembled WGS sequence"/>
</dbReference>
<comment type="caution">
    <text evidence="3">The sequence shown here is derived from an EMBL/GenBank/DDBJ whole genome shotgun (WGS) entry which is preliminary data.</text>
</comment>
<dbReference type="Pfam" id="PF09557">
    <property type="entry name" value="DUF2382"/>
    <property type="match status" value="1"/>
</dbReference>
<reference evidence="3 4" key="1">
    <citation type="submission" date="2024-09" db="EMBL/GenBank/DDBJ databases">
        <authorList>
            <person name="Sun Q."/>
            <person name="Mori K."/>
        </authorList>
    </citation>
    <scope>NUCLEOTIDE SEQUENCE [LARGE SCALE GENOMIC DNA]</scope>
    <source>
        <strain evidence="3 4">JCM 13503</strain>
    </source>
</reference>
<dbReference type="InterPro" id="IPR011033">
    <property type="entry name" value="PRC_barrel-like_sf"/>
</dbReference>
<dbReference type="RefSeq" id="WP_380015876.1">
    <property type="nucleotide sequence ID" value="NZ_JBHLYR010000063.1"/>
</dbReference>
<evidence type="ECO:0000259" key="1">
    <source>
        <dbReference type="Pfam" id="PF05239"/>
    </source>
</evidence>
<feature type="domain" description="PRC-barrel" evidence="1">
    <location>
        <begin position="33"/>
        <end position="91"/>
    </location>
</feature>
<name>A0ABV6B8F9_9DEIO</name>
<keyword evidence="4" id="KW-1185">Reference proteome</keyword>
<dbReference type="PANTHER" id="PTHR38463">
    <property type="entry name" value="STRESS RESPONSE PROTEIN YSNF"/>
    <property type="match status" value="1"/>
</dbReference>
<dbReference type="Gene3D" id="3.90.50.10">
    <property type="entry name" value="Photosynthetic Reaction Center, subunit H, domain 2"/>
    <property type="match status" value="1"/>
</dbReference>